<dbReference type="Proteomes" id="UP000636800">
    <property type="component" value="Chromosome 5"/>
</dbReference>
<dbReference type="AlphaFoldDB" id="A0A835R5P8"/>
<protein>
    <submittedName>
        <fullName evidence="1">Uncharacterized protein</fullName>
    </submittedName>
</protein>
<comment type="caution">
    <text evidence="1">The sequence shown here is derived from an EMBL/GenBank/DDBJ whole genome shotgun (WGS) entry which is preliminary data.</text>
</comment>
<name>A0A835R5P8_VANPL</name>
<organism evidence="1 2">
    <name type="scientific">Vanilla planifolia</name>
    <name type="common">Vanilla</name>
    <dbReference type="NCBI Taxonomy" id="51239"/>
    <lineage>
        <taxon>Eukaryota</taxon>
        <taxon>Viridiplantae</taxon>
        <taxon>Streptophyta</taxon>
        <taxon>Embryophyta</taxon>
        <taxon>Tracheophyta</taxon>
        <taxon>Spermatophyta</taxon>
        <taxon>Magnoliopsida</taxon>
        <taxon>Liliopsida</taxon>
        <taxon>Asparagales</taxon>
        <taxon>Orchidaceae</taxon>
        <taxon>Vanilloideae</taxon>
        <taxon>Vanilleae</taxon>
        <taxon>Vanilla</taxon>
    </lineage>
</organism>
<gene>
    <name evidence="1" type="ORF">HPP92_011266</name>
</gene>
<proteinExistence type="predicted"/>
<dbReference type="OrthoDB" id="1882547at2759"/>
<reference evidence="1 2" key="1">
    <citation type="journal article" date="2020" name="Nat. Food">
        <title>A phased Vanilla planifolia genome enables genetic improvement of flavour and production.</title>
        <authorList>
            <person name="Hasing T."/>
            <person name="Tang H."/>
            <person name="Brym M."/>
            <person name="Khazi F."/>
            <person name="Huang T."/>
            <person name="Chambers A.H."/>
        </authorList>
    </citation>
    <scope>NUCLEOTIDE SEQUENCE [LARGE SCALE GENOMIC DNA]</scope>
    <source>
        <tissue evidence="1">Leaf</tissue>
    </source>
</reference>
<sequence>MAYYANDCIFHISAPIKKGFKLRKLFPYMAQTKPCEGEVGWRRWPSGVKKAERMSDKEKVVRGVFVTDEIRSADTAQAEPPMAGAFERRIRRRIGKQGENDALEGFYASSIYPS</sequence>
<evidence type="ECO:0000313" key="1">
    <source>
        <dbReference type="EMBL" id="KAG0480408.1"/>
    </source>
</evidence>
<dbReference type="EMBL" id="JADCNL010000005">
    <property type="protein sequence ID" value="KAG0480408.1"/>
    <property type="molecule type" value="Genomic_DNA"/>
</dbReference>
<accession>A0A835R5P8</accession>
<evidence type="ECO:0000313" key="2">
    <source>
        <dbReference type="Proteomes" id="UP000636800"/>
    </source>
</evidence>
<keyword evidence="2" id="KW-1185">Reference proteome</keyword>